<dbReference type="InterPro" id="IPR039126">
    <property type="entry name" value="GGACT"/>
</dbReference>
<comment type="similarity">
    <text evidence="1 2">Belongs to the gamma-glutamylcyclotransferase family.</text>
</comment>
<evidence type="ECO:0000313" key="5">
    <source>
        <dbReference type="RefSeq" id="XP_035829398.1"/>
    </source>
</evidence>
<evidence type="ECO:0000313" key="7">
    <source>
        <dbReference type="RefSeq" id="XP_035829400.1"/>
    </source>
</evidence>
<gene>
    <name evidence="5 6 7" type="primary">LOC101850929</name>
</gene>
<evidence type="ECO:0000256" key="1">
    <source>
        <dbReference type="ARBA" id="ARBA00008861"/>
    </source>
</evidence>
<dbReference type="PANTHER" id="PTHR12510:SF4">
    <property type="entry name" value="GAMMA-GLUTAMYLAMINECYCLOTRANSFERASE"/>
    <property type="match status" value="1"/>
</dbReference>
<sequence>MSGSHIIFSYGTLKQGERNEYVMKDPNNGTATFVGRGCTAKKYPLVVASQYGIPFLLLLEGQGSQVLGEVYEVDDSMLAFLDAFESHPDFYRREVATVLMTQDKNGEKLDPPQTKECWIYFLPKYKPEMLELQFLENYTSESKDHVPYDERYKRKEEARVTALPD</sequence>
<name>A0ABM1W407_APLCA</name>
<dbReference type="InterPro" id="IPR013024">
    <property type="entry name" value="GGCT-like"/>
</dbReference>
<proteinExistence type="inferred from homology"/>
<dbReference type="PANTHER" id="PTHR12510">
    <property type="entry name" value="TROPONIN C-AKIN-1 PROTEIN"/>
    <property type="match status" value="1"/>
</dbReference>
<evidence type="ECO:0000259" key="3">
    <source>
        <dbReference type="Pfam" id="PF06094"/>
    </source>
</evidence>
<protein>
    <recommendedName>
        <fullName evidence="2">Gamma-glutamylcyclotransferase family protein</fullName>
    </recommendedName>
</protein>
<dbReference type="InterPro" id="IPR009288">
    <property type="entry name" value="AIG2-like_dom"/>
</dbReference>
<dbReference type="Pfam" id="PF06094">
    <property type="entry name" value="GGACT"/>
    <property type="match status" value="1"/>
</dbReference>
<evidence type="ECO:0000313" key="6">
    <source>
        <dbReference type="RefSeq" id="XP_035829399.1"/>
    </source>
</evidence>
<dbReference type="GeneID" id="101850929"/>
<dbReference type="RefSeq" id="XP_035829400.1">
    <property type="nucleotide sequence ID" value="XM_035973507.1"/>
</dbReference>
<organism evidence="4 7">
    <name type="scientific">Aplysia californica</name>
    <name type="common">California sea hare</name>
    <dbReference type="NCBI Taxonomy" id="6500"/>
    <lineage>
        <taxon>Eukaryota</taxon>
        <taxon>Metazoa</taxon>
        <taxon>Spiralia</taxon>
        <taxon>Lophotrochozoa</taxon>
        <taxon>Mollusca</taxon>
        <taxon>Gastropoda</taxon>
        <taxon>Heterobranchia</taxon>
        <taxon>Euthyneura</taxon>
        <taxon>Tectipleura</taxon>
        <taxon>Aplysiida</taxon>
        <taxon>Aplysioidea</taxon>
        <taxon>Aplysiidae</taxon>
        <taxon>Aplysia</taxon>
    </lineage>
</organism>
<dbReference type="CDD" id="cd06661">
    <property type="entry name" value="GGCT_like"/>
    <property type="match status" value="1"/>
</dbReference>
<feature type="domain" description="Gamma-glutamylcyclotransferase AIG2-like" evidence="3">
    <location>
        <begin position="7"/>
        <end position="131"/>
    </location>
</feature>
<dbReference type="RefSeq" id="XP_035829398.1">
    <property type="nucleotide sequence ID" value="XM_035973505.1"/>
</dbReference>
<dbReference type="Proteomes" id="UP000694888">
    <property type="component" value="Unplaced"/>
</dbReference>
<dbReference type="SUPFAM" id="SSF110857">
    <property type="entry name" value="Gamma-glutamyl cyclotransferase-like"/>
    <property type="match status" value="1"/>
</dbReference>
<dbReference type="InterPro" id="IPR036568">
    <property type="entry name" value="GGCT-like_sf"/>
</dbReference>
<accession>A0ABM1W407</accession>
<evidence type="ECO:0000313" key="4">
    <source>
        <dbReference type="Proteomes" id="UP000694888"/>
    </source>
</evidence>
<dbReference type="Gene3D" id="3.10.490.10">
    <property type="entry name" value="Gamma-glutamyl cyclotransferase-like"/>
    <property type="match status" value="1"/>
</dbReference>
<dbReference type="RefSeq" id="XP_035829399.1">
    <property type="nucleotide sequence ID" value="XM_035973506.1"/>
</dbReference>
<keyword evidence="4" id="KW-1185">Reference proteome</keyword>
<evidence type="ECO:0000256" key="2">
    <source>
        <dbReference type="RuleBase" id="RU367036"/>
    </source>
</evidence>
<reference evidence="5 6" key="1">
    <citation type="submission" date="2025-05" db="UniProtKB">
        <authorList>
            <consortium name="RefSeq"/>
        </authorList>
    </citation>
    <scope>IDENTIFICATION</scope>
</reference>